<protein>
    <recommendedName>
        <fullName evidence="4">DUF1449 family protein</fullName>
    </recommendedName>
</protein>
<dbReference type="EMBL" id="JACHJJ010000017">
    <property type="protein sequence ID" value="MBB5965533.1"/>
    <property type="molecule type" value="Genomic_DNA"/>
</dbReference>
<keyword evidence="1" id="KW-0472">Membrane</keyword>
<gene>
    <name evidence="2" type="ORF">FHS22_004823</name>
</gene>
<feature type="transmembrane region" description="Helical" evidence="1">
    <location>
        <begin position="14"/>
        <end position="37"/>
    </location>
</feature>
<sequence>MGRFVDVASAFPTVLFSFPLVVVAAYWILALSGVIGLDGDEAAGGAEATGLAGLLAGLGLGGVPVTVTVSLLVVIAWFTSLAGSTLVTGTPALTAVLVAALACAWLGTRLLTLPLRRAVPKERVPSRADFVGRTCVIRTGRVSGTFGQAEATSADGSSALIQVRQTGDETFLAGGTALIFAYDDDGEFFWVTPYDAELDPDRPL</sequence>
<keyword evidence="1" id="KW-0812">Transmembrane</keyword>
<feature type="transmembrane region" description="Helical" evidence="1">
    <location>
        <begin position="49"/>
        <end position="78"/>
    </location>
</feature>
<evidence type="ECO:0000313" key="2">
    <source>
        <dbReference type="EMBL" id="MBB5965533.1"/>
    </source>
</evidence>
<dbReference type="Proteomes" id="UP000562352">
    <property type="component" value="Unassembled WGS sequence"/>
</dbReference>
<comment type="caution">
    <text evidence="2">The sequence shown here is derived from an EMBL/GenBank/DDBJ whole genome shotgun (WGS) entry which is preliminary data.</text>
</comment>
<evidence type="ECO:0008006" key="4">
    <source>
        <dbReference type="Google" id="ProtNLM"/>
    </source>
</evidence>
<name>A0A841D9K9_PLAVE</name>
<keyword evidence="1" id="KW-1133">Transmembrane helix</keyword>
<evidence type="ECO:0000313" key="3">
    <source>
        <dbReference type="Proteomes" id="UP000562352"/>
    </source>
</evidence>
<organism evidence="2 3">
    <name type="scientific">Planomonospora venezuelensis</name>
    <dbReference type="NCBI Taxonomy" id="1999"/>
    <lineage>
        <taxon>Bacteria</taxon>
        <taxon>Bacillati</taxon>
        <taxon>Actinomycetota</taxon>
        <taxon>Actinomycetes</taxon>
        <taxon>Streptosporangiales</taxon>
        <taxon>Streptosporangiaceae</taxon>
        <taxon>Planomonospora</taxon>
    </lineage>
</organism>
<feature type="transmembrane region" description="Helical" evidence="1">
    <location>
        <begin position="90"/>
        <end position="111"/>
    </location>
</feature>
<reference evidence="2 3" key="1">
    <citation type="submission" date="2020-08" db="EMBL/GenBank/DDBJ databases">
        <title>Genomic Encyclopedia of Type Strains, Phase III (KMG-III): the genomes of soil and plant-associated and newly described type strains.</title>
        <authorList>
            <person name="Whitman W."/>
        </authorList>
    </citation>
    <scope>NUCLEOTIDE SEQUENCE [LARGE SCALE GENOMIC DNA]</scope>
    <source>
        <strain evidence="2 3">CECT 3303</strain>
    </source>
</reference>
<keyword evidence="3" id="KW-1185">Reference proteome</keyword>
<proteinExistence type="predicted"/>
<evidence type="ECO:0000256" key="1">
    <source>
        <dbReference type="SAM" id="Phobius"/>
    </source>
</evidence>
<dbReference type="RefSeq" id="WP_184944995.1">
    <property type="nucleotide sequence ID" value="NZ_BAAAWZ010000001.1"/>
</dbReference>
<accession>A0A841D9K9</accession>
<dbReference type="AlphaFoldDB" id="A0A841D9K9"/>